<feature type="region of interest" description="Disordered" evidence="1">
    <location>
        <begin position="245"/>
        <end position="265"/>
    </location>
</feature>
<evidence type="ECO:0000256" key="1">
    <source>
        <dbReference type="SAM" id="MobiDB-lite"/>
    </source>
</evidence>
<comment type="caution">
    <text evidence="3">The sequence shown here is derived from an EMBL/GenBank/DDBJ whole genome shotgun (WGS) entry which is preliminary data.</text>
</comment>
<evidence type="ECO:0000313" key="3">
    <source>
        <dbReference type="EMBL" id="TDS54601.1"/>
    </source>
</evidence>
<keyword evidence="4" id="KW-1185">Reference proteome</keyword>
<sequence length="265" mass="30865">MKKILSAFICCFTFILNAQEFKDVMRYEYTMTFRSVLNPDEFIKENVYLDVWDNNSRFASEERVTFIEFVADDKNAIYRNESVGTPDTPTTGRNWVVTKEGAKMYYFTKVGPSFMKTEEPIGIITWEIFPEIEEYEGMKVQKAETDFGGRHWTVWFTQEIPLIDGPYKFKNLPGFVVKAVDSENDYLFEFAKSEKAQTILQYESYEKASIVPASGLKKARKLNAQKTFKQILDEQGIKINLENNPEGEQQLNQKQGDNTNYIERL</sequence>
<proteinExistence type="predicted"/>
<feature type="chain" id="PRO_5020485215" evidence="2">
    <location>
        <begin position="19"/>
        <end position="265"/>
    </location>
</feature>
<reference evidence="3 4" key="1">
    <citation type="submission" date="2019-03" db="EMBL/GenBank/DDBJ databases">
        <title>Genomic Encyclopedia of Archaeal and Bacterial Type Strains, Phase II (KMG-II): from individual species to whole genera.</title>
        <authorList>
            <person name="Goeker M."/>
        </authorList>
    </citation>
    <scope>NUCLEOTIDE SEQUENCE [LARGE SCALE GENOMIC DNA]</scope>
    <source>
        <strain evidence="3 4">DSM 28213</strain>
    </source>
</reference>
<gene>
    <name evidence="3" type="ORF">C8P70_12544</name>
</gene>
<name>A0A4R7EYS5_9FLAO</name>
<dbReference type="AlphaFoldDB" id="A0A4R7EYS5"/>
<dbReference type="OrthoDB" id="1440774at2"/>
<accession>A0A4R7EYS5</accession>
<feature type="signal peptide" evidence="2">
    <location>
        <begin position="1"/>
        <end position="18"/>
    </location>
</feature>
<protein>
    <submittedName>
        <fullName evidence="3">GLPGLI family protein</fullName>
    </submittedName>
</protein>
<dbReference type="RefSeq" id="WP_133713329.1">
    <property type="nucleotide sequence ID" value="NZ_SOAG01000025.1"/>
</dbReference>
<dbReference type="InterPro" id="IPR005901">
    <property type="entry name" value="GLPGLI"/>
</dbReference>
<dbReference type="NCBIfam" id="TIGR01200">
    <property type="entry name" value="GLPGLI"/>
    <property type="match status" value="1"/>
</dbReference>
<dbReference type="EMBL" id="SOAG01000025">
    <property type="protein sequence ID" value="TDS54601.1"/>
    <property type="molecule type" value="Genomic_DNA"/>
</dbReference>
<dbReference type="Proteomes" id="UP000295215">
    <property type="component" value="Unassembled WGS sequence"/>
</dbReference>
<evidence type="ECO:0000256" key="2">
    <source>
        <dbReference type="SAM" id="SignalP"/>
    </source>
</evidence>
<keyword evidence="2" id="KW-0732">Signal</keyword>
<evidence type="ECO:0000313" key="4">
    <source>
        <dbReference type="Proteomes" id="UP000295215"/>
    </source>
</evidence>
<organism evidence="3 4">
    <name type="scientific">Myroides indicus</name>
    <dbReference type="NCBI Taxonomy" id="1323422"/>
    <lineage>
        <taxon>Bacteria</taxon>
        <taxon>Pseudomonadati</taxon>
        <taxon>Bacteroidota</taxon>
        <taxon>Flavobacteriia</taxon>
        <taxon>Flavobacteriales</taxon>
        <taxon>Flavobacteriaceae</taxon>
        <taxon>Myroides</taxon>
    </lineage>
</organism>